<dbReference type="InterPro" id="IPR001138">
    <property type="entry name" value="Zn2Cys6_DnaBD"/>
</dbReference>
<evidence type="ECO:0000256" key="1">
    <source>
        <dbReference type="ARBA" id="ARBA00004123"/>
    </source>
</evidence>
<dbReference type="SMART" id="SM00066">
    <property type="entry name" value="GAL4"/>
    <property type="match status" value="1"/>
</dbReference>
<evidence type="ECO:0000313" key="9">
    <source>
        <dbReference type="Proteomes" id="UP001144673"/>
    </source>
</evidence>
<dbReference type="GO" id="GO:0000981">
    <property type="term" value="F:DNA-binding transcription factor activity, RNA polymerase II-specific"/>
    <property type="evidence" value="ECO:0007669"/>
    <property type="project" value="InterPro"/>
</dbReference>
<comment type="subcellular location">
    <subcellularLocation>
        <location evidence="1">Nucleus</location>
    </subcellularLocation>
</comment>
<dbReference type="GO" id="GO:0043565">
    <property type="term" value="F:sequence-specific DNA binding"/>
    <property type="evidence" value="ECO:0007669"/>
    <property type="project" value="TreeGrafter"/>
</dbReference>
<dbReference type="PANTHER" id="PTHR47540:SF2">
    <property type="entry name" value="ZN(II)2CYS6 TRANSCRIPTION FACTOR (EUROFUNG)"/>
    <property type="match status" value="1"/>
</dbReference>
<keyword evidence="4" id="KW-0804">Transcription</keyword>
<dbReference type="KEGG" id="amus:LMH87_004797"/>
<dbReference type="GO" id="GO:0008270">
    <property type="term" value="F:zinc ion binding"/>
    <property type="evidence" value="ECO:0007669"/>
    <property type="project" value="InterPro"/>
</dbReference>
<keyword evidence="5" id="KW-0539">Nucleus</keyword>
<evidence type="ECO:0000313" key="8">
    <source>
        <dbReference type="EMBL" id="KAJ4145966.1"/>
    </source>
</evidence>
<name>A0A9W8UHD4_AKAMU</name>
<keyword evidence="2" id="KW-0805">Transcription regulation</keyword>
<proteinExistence type="predicted"/>
<keyword evidence="9" id="KW-1185">Reference proteome</keyword>
<dbReference type="RefSeq" id="XP_056049636.1">
    <property type="nucleotide sequence ID" value="XM_056196071.1"/>
</dbReference>
<dbReference type="EMBL" id="JAJHUN010000011">
    <property type="protein sequence ID" value="KAJ4145966.1"/>
    <property type="molecule type" value="Genomic_DNA"/>
</dbReference>
<sequence>MPRFTALTLSNPPSKKRYVTRACDSCRKRKSRCNGLAPCSRCKGCGNVCSYDMPYTRGHAQTEVSDSERNQSQTSQASSPPPYSENSASANGLALDSNASEFAEMPVDQGDASIQSFLRKVSSHLSRVGRIIRMCAYFQTKKQPVAI</sequence>
<dbReference type="SUPFAM" id="SSF57701">
    <property type="entry name" value="Zn2/Cys6 DNA-binding domain"/>
    <property type="match status" value="1"/>
</dbReference>
<dbReference type="CDD" id="cd00067">
    <property type="entry name" value="GAL4"/>
    <property type="match status" value="1"/>
</dbReference>
<evidence type="ECO:0000256" key="4">
    <source>
        <dbReference type="ARBA" id="ARBA00023163"/>
    </source>
</evidence>
<dbReference type="GeneID" id="80891956"/>
<protein>
    <recommendedName>
        <fullName evidence="7">Zn(2)-C6 fungal-type domain-containing protein</fullName>
    </recommendedName>
</protein>
<dbReference type="Pfam" id="PF00172">
    <property type="entry name" value="Zn_clus"/>
    <property type="match status" value="1"/>
</dbReference>
<evidence type="ECO:0000256" key="5">
    <source>
        <dbReference type="ARBA" id="ARBA00023242"/>
    </source>
</evidence>
<comment type="caution">
    <text evidence="8">The sequence shown here is derived from an EMBL/GenBank/DDBJ whole genome shotgun (WGS) entry which is preliminary data.</text>
</comment>
<dbReference type="Gene3D" id="4.10.240.10">
    <property type="entry name" value="Zn(2)-C6 fungal-type DNA-binding domain"/>
    <property type="match status" value="1"/>
</dbReference>
<evidence type="ECO:0000256" key="3">
    <source>
        <dbReference type="ARBA" id="ARBA00023125"/>
    </source>
</evidence>
<dbReference type="InterPro" id="IPR051711">
    <property type="entry name" value="Stress_Response_Reg"/>
</dbReference>
<keyword evidence="3" id="KW-0238">DNA-binding</keyword>
<dbReference type="PROSITE" id="PS00463">
    <property type="entry name" value="ZN2_CY6_FUNGAL_1"/>
    <property type="match status" value="1"/>
</dbReference>
<dbReference type="InterPro" id="IPR036864">
    <property type="entry name" value="Zn2-C6_fun-type_DNA-bd_sf"/>
</dbReference>
<organism evidence="8 9">
    <name type="scientific">Akanthomyces muscarius</name>
    <name type="common">Entomopathogenic fungus</name>
    <name type="synonym">Lecanicillium muscarium</name>
    <dbReference type="NCBI Taxonomy" id="2231603"/>
    <lineage>
        <taxon>Eukaryota</taxon>
        <taxon>Fungi</taxon>
        <taxon>Dikarya</taxon>
        <taxon>Ascomycota</taxon>
        <taxon>Pezizomycotina</taxon>
        <taxon>Sordariomycetes</taxon>
        <taxon>Hypocreomycetidae</taxon>
        <taxon>Hypocreales</taxon>
        <taxon>Cordycipitaceae</taxon>
        <taxon>Akanthomyces</taxon>
    </lineage>
</organism>
<accession>A0A9W8UHD4</accession>
<dbReference type="AlphaFoldDB" id="A0A9W8UHD4"/>
<evidence type="ECO:0000259" key="7">
    <source>
        <dbReference type="PROSITE" id="PS50048"/>
    </source>
</evidence>
<feature type="region of interest" description="Disordered" evidence="6">
    <location>
        <begin position="60"/>
        <end position="91"/>
    </location>
</feature>
<evidence type="ECO:0000256" key="6">
    <source>
        <dbReference type="SAM" id="MobiDB-lite"/>
    </source>
</evidence>
<dbReference type="PANTHER" id="PTHR47540">
    <property type="entry name" value="THIAMINE REPRESSIBLE GENES REGULATORY PROTEIN THI5"/>
    <property type="match status" value="1"/>
</dbReference>
<dbReference type="GO" id="GO:0005634">
    <property type="term" value="C:nucleus"/>
    <property type="evidence" value="ECO:0007669"/>
    <property type="project" value="UniProtKB-SubCell"/>
</dbReference>
<dbReference type="PROSITE" id="PS50048">
    <property type="entry name" value="ZN2_CY6_FUNGAL_2"/>
    <property type="match status" value="1"/>
</dbReference>
<dbReference type="GO" id="GO:0045944">
    <property type="term" value="P:positive regulation of transcription by RNA polymerase II"/>
    <property type="evidence" value="ECO:0007669"/>
    <property type="project" value="TreeGrafter"/>
</dbReference>
<evidence type="ECO:0000256" key="2">
    <source>
        <dbReference type="ARBA" id="ARBA00023015"/>
    </source>
</evidence>
<gene>
    <name evidence="8" type="ORF">LMH87_004797</name>
</gene>
<feature type="domain" description="Zn(2)-C6 fungal-type" evidence="7">
    <location>
        <begin position="22"/>
        <end position="51"/>
    </location>
</feature>
<reference evidence="8" key="1">
    <citation type="journal article" date="2023" name="Access Microbiol">
        <title>De-novo genome assembly for Akanthomyces muscarius, a biocontrol agent of insect agricultural pests.</title>
        <authorList>
            <person name="Erdos Z."/>
            <person name="Studholme D.J."/>
            <person name="Raymond B."/>
            <person name="Sharma M."/>
        </authorList>
    </citation>
    <scope>NUCLEOTIDE SEQUENCE</scope>
    <source>
        <strain evidence="8">Ve6</strain>
    </source>
</reference>
<dbReference type="Proteomes" id="UP001144673">
    <property type="component" value="Chromosome 2"/>
</dbReference>